<comment type="caution">
    <text evidence="1">The sequence shown here is derived from an EMBL/GenBank/DDBJ whole genome shotgun (WGS) entry which is preliminary data.</text>
</comment>
<sequence length="62" mass="6943">DGPKIADTFYQHLFKGCDPDSNPPVLPDLTKSAEALHLAVAKLRDEPGITFHRWVPFVHYGL</sequence>
<accession>A0AAD6YGE8</accession>
<evidence type="ECO:0000313" key="1">
    <source>
        <dbReference type="EMBL" id="KAJ7208528.1"/>
    </source>
</evidence>
<evidence type="ECO:0000313" key="2">
    <source>
        <dbReference type="Proteomes" id="UP001219525"/>
    </source>
</evidence>
<dbReference type="AlphaFoldDB" id="A0AAD6YGE8"/>
<organism evidence="1 2">
    <name type="scientific">Mycena pura</name>
    <dbReference type="NCBI Taxonomy" id="153505"/>
    <lineage>
        <taxon>Eukaryota</taxon>
        <taxon>Fungi</taxon>
        <taxon>Dikarya</taxon>
        <taxon>Basidiomycota</taxon>
        <taxon>Agaricomycotina</taxon>
        <taxon>Agaricomycetes</taxon>
        <taxon>Agaricomycetidae</taxon>
        <taxon>Agaricales</taxon>
        <taxon>Marasmiineae</taxon>
        <taxon>Mycenaceae</taxon>
        <taxon>Mycena</taxon>
    </lineage>
</organism>
<dbReference type="EMBL" id="JARJCW010000033">
    <property type="protein sequence ID" value="KAJ7208528.1"/>
    <property type="molecule type" value="Genomic_DNA"/>
</dbReference>
<name>A0AAD6YGE8_9AGAR</name>
<dbReference type="Proteomes" id="UP001219525">
    <property type="component" value="Unassembled WGS sequence"/>
</dbReference>
<protein>
    <submittedName>
        <fullName evidence="1">Uncharacterized protein</fullName>
    </submittedName>
</protein>
<feature type="non-terminal residue" evidence="1">
    <location>
        <position position="1"/>
    </location>
</feature>
<reference evidence="1" key="1">
    <citation type="submission" date="2023-03" db="EMBL/GenBank/DDBJ databases">
        <title>Massive genome expansion in bonnet fungi (Mycena s.s.) driven by repeated elements and novel gene families across ecological guilds.</title>
        <authorList>
            <consortium name="Lawrence Berkeley National Laboratory"/>
            <person name="Harder C.B."/>
            <person name="Miyauchi S."/>
            <person name="Viragh M."/>
            <person name="Kuo A."/>
            <person name="Thoen E."/>
            <person name="Andreopoulos B."/>
            <person name="Lu D."/>
            <person name="Skrede I."/>
            <person name="Drula E."/>
            <person name="Henrissat B."/>
            <person name="Morin E."/>
            <person name="Kohler A."/>
            <person name="Barry K."/>
            <person name="LaButti K."/>
            <person name="Morin E."/>
            <person name="Salamov A."/>
            <person name="Lipzen A."/>
            <person name="Mereny Z."/>
            <person name="Hegedus B."/>
            <person name="Baldrian P."/>
            <person name="Stursova M."/>
            <person name="Weitz H."/>
            <person name="Taylor A."/>
            <person name="Grigoriev I.V."/>
            <person name="Nagy L.G."/>
            <person name="Martin F."/>
            <person name="Kauserud H."/>
        </authorList>
    </citation>
    <scope>NUCLEOTIDE SEQUENCE</scope>
    <source>
        <strain evidence="1">9144</strain>
    </source>
</reference>
<proteinExistence type="predicted"/>
<gene>
    <name evidence="1" type="ORF">GGX14DRAFT_365275</name>
</gene>
<keyword evidence="2" id="KW-1185">Reference proteome</keyword>